<comment type="caution">
    <text evidence="1">The sequence shown here is derived from an EMBL/GenBank/DDBJ whole genome shotgun (WGS) entry which is preliminary data.</text>
</comment>
<accession>A0ABT4UF62</accession>
<evidence type="ECO:0000313" key="2">
    <source>
        <dbReference type="Proteomes" id="UP001210231"/>
    </source>
</evidence>
<sequence length="78" mass="8980">MKDSLGLTSLEVTRVSMVNADLEDKKSAARQQYGPQADSVQYHIQRIENTRDSLYQQALPVYKFTLYKQKKTNLISNN</sequence>
<protein>
    <recommendedName>
        <fullName evidence="3">Cation-transporting P-type ATPase N-terminal domain-containing protein</fullName>
    </recommendedName>
</protein>
<gene>
    <name evidence="1" type="ORF">O3P16_01630</name>
</gene>
<keyword evidence="2" id="KW-1185">Reference proteome</keyword>
<evidence type="ECO:0000313" key="1">
    <source>
        <dbReference type="EMBL" id="MDA3613494.1"/>
    </source>
</evidence>
<name>A0ABT4UF62_9BACT</name>
<organism evidence="1 2">
    <name type="scientific">Polluticaenibacter yanchengensis</name>
    <dbReference type="NCBI Taxonomy" id="3014562"/>
    <lineage>
        <taxon>Bacteria</taxon>
        <taxon>Pseudomonadati</taxon>
        <taxon>Bacteroidota</taxon>
        <taxon>Chitinophagia</taxon>
        <taxon>Chitinophagales</taxon>
        <taxon>Chitinophagaceae</taxon>
        <taxon>Polluticaenibacter</taxon>
    </lineage>
</organism>
<reference evidence="1 2" key="1">
    <citation type="submission" date="2022-12" db="EMBL/GenBank/DDBJ databases">
        <title>Chitinophagaceae gen. sp. nov., a new member of the family Chitinophagaceae, isolated from soil in a chemical factory.</title>
        <authorList>
            <person name="Ke Z."/>
        </authorList>
    </citation>
    <scope>NUCLEOTIDE SEQUENCE [LARGE SCALE GENOMIC DNA]</scope>
    <source>
        <strain evidence="1 2">LY-5</strain>
    </source>
</reference>
<proteinExistence type="predicted"/>
<dbReference type="Proteomes" id="UP001210231">
    <property type="component" value="Unassembled WGS sequence"/>
</dbReference>
<dbReference type="RefSeq" id="WP_407029825.1">
    <property type="nucleotide sequence ID" value="NZ_JAQGEF010000002.1"/>
</dbReference>
<dbReference type="EMBL" id="JAQGEF010000002">
    <property type="protein sequence ID" value="MDA3613494.1"/>
    <property type="molecule type" value="Genomic_DNA"/>
</dbReference>
<evidence type="ECO:0008006" key="3">
    <source>
        <dbReference type="Google" id="ProtNLM"/>
    </source>
</evidence>